<evidence type="ECO:0000256" key="1">
    <source>
        <dbReference type="SAM" id="MobiDB-lite"/>
    </source>
</evidence>
<organism evidence="2 3">
    <name type="scientific">Myotis myotis</name>
    <name type="common">Greater mouse-eared bat</name>
    <name type="synonym">Vespertilio myotis</name>
    <dbReference type="NCBI Taxonomy" id="51298"/>
    <lineage>
        <taxon>Eukaryota</taxon>
        <taxon>Metazoa</taxon>
        <taxon>Chordata</taxon>
        <taxon>Craniata</taxon>
        <taxon>Vertebrata</taxon>
        <taxon>Euteleostomi</taxon>
        <taxon>Mammalia</taxon>
        <taxon>Eutheria</taxon>
        <taxon>Laurasiatheria</taxon>
        <taxon>Chiroptera</taxon>
        <taxon>Yangochiroptera</taxon>
        <taxon>Vespertilionidae</taxon>
        <taxon>Myotis</taxon>
    </lineage>
</organism>
<dbReference type="Proteomes" id="UP000527355">
    <property type="component" value="Unassembled WGS sequence"/>
</dbReference>
<feature type="region of interest" description="Disordered" evidence="1">
    <location>
        <begin position="142"/>
        <end position="199"/>
    </location>
</feature>
<feature type="region of interest" description="Disordered" evidence="1">
    <location>
        <begin position="1"/>
        <end position="40"/>
    </location>
</feature>
<sequence>MPGRRQPHWPAWLPPPSGAWTPGGQGQGSGLQGGTAVTSGRAGPREAVGCGCWGCPGSVSQPREDIRGVAVIVTHRAWLPRKGWGCTAISPARPPARDELPDFLPLVSRAELVSFAQCLAACLRGTGRVSLRSRQEGRSVLGLKEDTLSPDSSGRGTVYRGPGTRGGRCQRFRALAPQGLREPRSQSAEARVPSRSRDPQALGAFLPAGGAFLRSEGGCVFSSPLRFTWHEAQLTSDQTTGKTATTEISVDTEQQEAEDP</sequence>
<name>A0A7J7ZYI4_MYOMY</name>
<feature type="compositionally biased region" description="Polar residues" evidence="1">
    <location>
        <begin position="233"/>
        <end position="252"/>
    </location>
</feature>
<feature type="compositionally biased region" description="Gly residues" evidence="1">
    <location>
        <begin position="21"/>
        <end position="33"/>
    </location>
</feature>
<accession>A0A7J7ZYI4</accession>
<keyword evidence="3" id="KW-1185">Reference proteome</keyword>
<proteinExistence type="predicted"/>
<protein>
    <submittedName>
        <fullName evidence="2">Uncharacterized protein</fullName>
    </submittedName>
</protein>
<dbReference type="EMBL" id="JABWUV010000002">
    <property type="protein sequence ID" value="KAF6379191.1"/>
    <property type="molecule type" value="Genomic_DNA"/>
</dbReference>
<evidence type="ECO:0000313" key="2">
    <source>
        <dbReference type="EMBL" id="KAF6379191.1"/>
    </source>
</evidence>
<reference evidence="2 3" key="1">
    <citation type="journal article" date="2020" name="Nature">
        <title>Six reference-quality genomes reveal evolution of bat adaptations.</title>
        <authorList>
            <person name="Jebb D."/>
            <person name="Huang Z."/>
            <person name="Pippel M."/>
            <person name="Hughes G.M."/>
            <person name="Lavrichenko K."/>
            <person name="Devanna P."/>
            <person name="Winkler S."/>
            <person name="Jermiin L.S."/>
            <person name="Skirmuntt E.C."/>
            <person name="Katzourakis A."/>
            <person name="Burkitt-Gray L."/>
            <person name="Ray D.A."/>
            <person name="Sullivan K.A.M."/>
            <person name="Roscito J.G."/>
            <person name="Kirilenko B.M."/>
            <person name="Davalos L.M."/>
            <person name="Corthals A.P."/>
            <person name="Power M.L."/>
            <person name="Jones G."/>
            <person name="Ransome R.D."/>
            <person name="Dechmann D.K.N."/>
            <person name="Locatelli A.G."/>
            <person name="Puechmaille S.J."/>
            <person name="Fedrigo O."/>
            <person name="Jarvis E.D."/>
            <person name="Hiller M."/>
            <person name="Vernes S.C."/>
            <person name="Myers E.W."/>
            <person name="Teeling E.C."/>
        </authorList>
    </citation>
    <scope>NUCLEOTIDE SEQUENCE [LARGE SCALE GENOMIC DNA]</scope>
    <source>
        <strain evidence="2">MMyoMyo1</strain>
        <tissue evidence="2">Flight muscle</tissue>
    </source>
</reference>
<evidence type="ECO:0000313" key="3">
    <source>
        <dbReference type="Proteomes" id="UP000527355"/>
    </source>
</evidence>
<dbReference type="AlphaFoldDB" id="A0A7J7ZYI4"/>
<feature type="region of interest" description="Disordered" evidence="1">
    <location>
        <begin position="233"/>
        <end position="260"/>
    </location>
</feature>
<gene>
    <name evidence="2" type="ORF">mMyoMyo1_010011</name>
</gene>
<comment type="caution">
    <text evidence="2">The sequence shown here is derived from an EMBL/GenBank/DDBJ whole genome shotgun (WGS) entry which is preliminary data.</text>
</comment>